<proteinExistence type="predicted"/>
<gene>
    <name evidence="2" type="ORF">NPX13_g9374</name>
</gene>
<evidence type="ECO:0000313" key="2">
    <source>
        <dbReference type="EMBL" id="KAJ3560223.1"/>
    </source>
</evidence>
<feature type="compositionally biased region" description="Basic and acidic residues" evidence="1">
    <location>
        <begin position="82"/>
        <end position="98"/>
    </location>
</feature>
<protein>
    <submittedName>
        <fullName evidence="2">Uncharacterized protein</fullName>
    </submittedName>
</protein>
<accession>A0A9W8N6P5</accession>
<comment type="caution">
    <text evidence="2">The sequence shown here is derived from an EMBL/GenBank/DDBJ whole genome shotgun (WGS) entry which is preliminary data.</text>
</comment>
<feature type="region of interest" description="Disordered" evidence="1">
    <location>
        <begin position="1"/>
        <end position="35"/>
    </location>
</feature>
<organism evidence="2 3">
    <name type="scientific">Xylaria arbuscula</name>
    <dbReference type="NCBI Taxonomy" id="114810"/>
    <lineage>
        <taxon>Eukaryota</taxon>
        <taxon>Fungi</taxon>
        <taxon>Dikarya</taxon>
        <taxon>Ascomycota</taxon>
        <taxon>Pezizomycotina</taxon>
        <taxon>Sordariomycetes</taxon>
        <taxon>Xylariomycetidae</taxon>
        <taxon>Xylariales</taxon>
        <taxon>Xylariaceae</taxon>
        <taxon>Xylaria</taxon>
    </lineage>
</organism>
<evidence type="ECO:0000313" key="3">
    <source>
        <dbReference type="Proteomes" id="UP001148614"/>
    </source>
</evidence>
<evidence type="ECO:0000256" key="1">
    <source>
        <dbReference type="SAM" id="MobiDB-lite"/>
    </source>
</evidence>
<reference evidence="2" key="1">
    <citation type="submission" date="2022-07" db="EMBL/GenBank/DDBJ databases">
        <title>Genome Sequence of Xylaria arbuscula.</title>
        <authorList>
            <person name="Buettner E."/>
        </authorList>
    </citation>
    <scope>NUCLEOTIDE SEQUENCE</scope>
    <source>
        <strain evidence="2">VT107</strain>
    </source>
</reference>
<feature type="region of interest" description="Disordered" evidence="1">
    <location>
        <begin position="67"/>
        <end position="98"/>
    </location>
</feature>
<name>A0A9W8N6P5_9PEZI</name>
<keyword evidence="3" id="KW-1185">Reference proteome</keyword>
<dbReference type="AlphaFoldDB" id="A0A9W8N6P5"/>
<feature type="compositionally biased region" description="Basic and acidic residues" evidence="1">
    <location>
        <begin position="8"/>
        <end position="35"/>
    </location>
</feature>
<dbReference type="EMBL" id="JANPWZ010002288">
    <property type="protein sequence ID" value="KAJ3560223.1"/>
    <property type="molecule type" value="Genomic_DNA"/>
</dbReference>
<dbReference type="Proteomes" id="UP001148614">
    <property type="component" value="Unassembled WGS sequence"/>
</dbReference>
<sequence>MSRQGQQQERKERRMEDEGRREARLHEGKLCADHGNSETAEYQGLLRLRAVERASSLDLTVWAAGDQPMAGRHGGVAQRAVTRLDDGRPQERADIAQR</sequence>